<feature type="compositionally biased region" description="Basic residues" evidence="1">
    <location>
        <begin position="1"/>
        <end position="11"/>
    </location>
</feature>
<evidence type="ECO:0000259" key="2">
    <source>
        <dbReference type="PROSITE" id="PS50181"/>
    </source>
</evidence>
<dbReference type="InterPro" id="IPR053197">
    <property type="entry name" value="F-box_SCFL_complex_component"/>
</dbReference>
<protein>
    <recommendedName>
        <fullName evidence="2">F-box domain-containing protein</fullName>
    </recommendedName>
</protein>
<dbReference type="SUPFAM" id="SSF81383">
    <property type="entry name" value="F-box domain"/>
    <property type="match status" value="1"/>
</dbReference>
<reference evidence="4" key="1">
    <citation type="submission" date="2024-06" db="EMBL/GenBank/DDBJ databases">
        <authorList>
            <person name="Ryan C."/>
        </authorList>
    </citation>
    <scope>NUCLEOTIDE SEQUENCE [LARGE SCALE GENOMIC DNA]</scope>
</reference>
<keyword evidence="4" id="KW-1185">Reference proteome</keyword>
<dbReference type="AlphaFoldDB" id="A0ABC9CCC5"/>
<evidence type="ECO:0000313" key="4">
    <source>
        <dbReference type="Proteomes" id="UP001497457"/>
    </source>
</evidence>
<evidence type="ECO:0000313" key="3">
    <source>
        <dbReference type="EMBL" id="CAL5016857.1"/>
    </source>
</evidence>
<sequence>MEAALGKRKRGSAAGDAPAAGDRLSALPDHLLHEIMSHMQARQMVQTCSLSRRWRRLWPNAPRLDIDQREFPITFATDHIYRNFDDFVHFLLAHVSIARLDAFRLHVHVGFASAGPIDNASAWIRRAIMSPSAAAAQEPAVAFRREGPSSGGHYYWRLKMLHLSNLRDLDESFAEHVRSRCPSLEELELIGCTCRFRAIASGSLRRLALVSCVGKGFSGIATPTLRSLVVCGGASDDTTSPFVVAAPALACLSLDVTPYNLAAAGVSFDEMASLARAWICLKECGTLVKIKKLRDHLFTLRSVSNATSLDLSGFNMTVEEAGEESMSSFPEFNNLRTLELSQCGLCDDLSRVSGHILRNSPNLEKLTLHLPPCLKVTIGEPLPYPEFKKMRALILHNYDPNDDFRTLERFLRSSPILEKLTLHCRKFSNDTTKKKRGTSKTKNNVVQDPMDVQRENLRLTEIIYKDEDIAGQLVDFLLRFSRNLPNNNIRFAKVD</sequence>
<dbReference type="PROSITE" id="PS50181">
    <property type="entry name" value="FBOX"/>
    <property type="match status" value="1"/>
</dbReference>
<evidence type="ECO:0000256" key="1">
    <source>
        <dbReference type="SAM" id="MobiDB-lite"/>
    </source>
</evidence>
<dbReference type="Gene3D" id="3.80.10.10">
    <property type="entry name" value="Ribonuclease Inhibitor"/>
    <property type="match status" value="2"/>
</dbReference>
<dbReference type="InterPro" id="IPR001810">
    <property type="entry name" value="F-box_dom"/>
</dbReference>
<proteinExistence type="predicted"/>
<feature type="region of interest" description="Disordered" evidence="1">
    <location>
        <begin position="1"/>
        <end position="21"/>
    </location>
</feature>
<feature type="domain" description="F-box" evidence="2">
    <location>
        <begin position="21"/>
        <end position="57"/>
    </location>
</feature>
<accession>A0ABC9CCC5</accession>
<gene>
    <name evidence="3" type="ORF">URODEC1_LOCUS73469</name>
</gene>
<dbReference type="InterPro" id="IPR032675">
    <property type="entry name" value="LRR_dom_sf"/>
</dbReference>
<dbReference type="PANTHER" id="PTHR34223">
    <property type="entry name" value="OS11G0201299 PROTEIN"/>
    <property type="match status" value="1"/>
</dbReference>
<dbReference type="Proteomes" id="UP001497457">
    <property type="component" value="Chromosome 29rd"/>
</dbReference>
<dbReference type="EMBL" id="OZ075139">
    <property type="protein sequence ID" value="CAL5016857.1"/>
    <property type="molecule type" value="Genomic_DNA"/>
</dbReference>
<dbReference type="PANTHER" id="PTHR34223:SF99">
    <property type="entry name" value="OS04G0440200 PROTEIN"/>
    <property type="match status" value="1"/>
</dbReference>
<dbReference type="Pfam" id="PF00646">
    <property type="entry name" value="F-box"/>
    <property type="match status" value="1"/>
</dbReference>
<dbReference type="SUPFAM" id="SSF52047">
    <property type="entry name" value="RNI-like"/>
    <property type="match status" value="1"/>
</dbReference>
<dbReference type="Gene3D" id="1.20.1280.50">
    <property type="match status" value="1"/>
</dbReference>
<reference evidence="3 4" key="2">
    <citation type="submission" date="2024-10" db="EMBL/GenBank/DDBJ databases">
        <authorList>
            <person name="Ryan C."/>
        </authorList>
    </citation>
    <scope>NUCLEOTIDE SEQUENCE [LARGE SCALE GENOMIC DNA]</scope>
</reference>
<dbReference type="SMART" id="SM00256">
    <property type="entry name" value="FBOX"/>
    <property type="match status" value="1"/>
</dbReference>
<organism evidence="3 4">
    <name type="scientific">Urochloa decumbens</name>
    <dbReference type="NCBI Taxonomy" id="240449"/>
    <lineage>
        <taxon>Eukaryota</taxon>
        <taxon>Viridiplantae</taxon>
        <taxon>Streptophyta</taxon>
        <taxon>Embryophyta</taxon>
        <taxon>Tracheophyta</taxon>
        <taxon>Spermatophyta</taxon>
        <taxon>Magnoliopsida</taxon>
        <taxon>Liliopsida</taxon>
        <taxon>Poales</taxon>
        <taxon>Poaceae</taxon>
        <taxon>PACMAD clade</taxon>
        <taxon>Panicoideae</taxon>
        <taxon>Panicodae</taxon>
        <taxon>Paniceae</taxon>
        <taxon>Melinidinae</taxon>
        <taxon>Urochloa</taxon>
    </lineage>
</organism>
<name>A0ABC9CCC5_9POAL</name>
<dbReference type="InterPro" id="IPR036047">
    <property type="entry name" value="F-box-like_dom_sf"/>
</dbReference>